<feature type="region of interest" description="Disordered" evidence="1">
    <location>
        <begin position="1"/>
        <end position="21"/>
    </location>
</feature>
<protein>
    <submittedName>
        <fullName evidence="2">Uncharacterized protein</fullName>
    </submittedName>
</protein>
<keyword evidence="3" id="KW-1185">Reference proteome</keyword>
<evidence type="ECO:0000256" key="1">
    <source>
        <dbReference type="SAM" id="MobiDB-lite"/>
    </source>
</evidence>
<comment type="caution">
    <text evidence="2">The sequence shown here is derived from an EMBL/GenBank/DDBJ whole genome shotgun (WGS) entry which is preliminary data.</text>
</comment>
<evidence type="ECO:0000313" key="2">
    <source>
        <dbReference type="EMBL" id="GAA1977466.1"/>
    </source>
</evidence>
<name>A0ABP5DC25_9ACTN</name>
<accession>A0ABP5DC25</accession>
<evidence type="ECO:0000313" key="3">
    <source>
        <dbReference type="Proteomes" id="UP001500571"/>
    </source>
</evidence>
<dbReference type="Proteomes" id="UP001500571">
    <property type="component" value="Unassembled WGS sequence"/>
</dbReference>
<sequence length="84" mass="9131">MSAVPASVRPSNLTREGRGSTLATMREIEKLRSDLRSLKTTLSMDRRSGSRAKEPITRGELAGTLSELAGVLDRIVSLIPAEEH</sequence>
<proteinExistence type="predicted"/>
<reference evidence="3" key="1">
    <citation type="journal article" date="2019" name="Int. J. Syst. Evol. Microbiol.">
        <title>The Global Catalogue of Microorganisms (GCM) 10K type strain sequencing project: providing services to taxonomists for standard genome sequencing and annotation.</title>
        <authorList>
            <consortium name="The Broad Institute Genomics Platform"/>
            <consortium name="The Broad Institute Genome Sequencing Center for Infectious Disease"/>
            <person name="Wu L."/>
            <person name="Ma J."/>
        </authorList>
    </citation>
    <scope>NUCLEOTIDE SEQUENCE [LARGE SCALE GENOMIC DNA]</scope>
    <source>
        <strain evidence="3">JCM 15309</strain>
    </source>
</reference>
<organism evidence="2 3">
    <name type="scientific">Nocardioides panacihumi</name>
    <dbReference type="NCBI Taxonomy" id="400774"/>
    <lineage>
        <taxon>Bacteria</taxon>
        <taxon>Bacillati</taxon>
        <taxon>Actinomycetota</taxon>
        <taxon>Actinomycetes</taxon>
        <taxon>Propionibacteriales</taxon>
        <taxon>Nocardioidaceae</taxon>
        <taxon>Nocardioides</taxon>
    </lineage>
</organism>
<gene>
    <name evidence="2" type="ORF">GCM10009798_43350</name>
</gene>
<dbReference type="EMBL" id="BAAAPB010000008">
    <property type="protein sequence ID" value="GAA1977466.1"/>
    <property type="molecule type" value="Genomic_DNA"/>
</dbReference>